<dbReference type="SUPFAM" id="SSF54593">
    <property type="entry name" value="Glyoxalase/Bleomycin resistance protein/Dihydroxybiphenyl dioxygenase"/>
    <property type="match status" value="1"/>
</dbReference>
<dbReference type="InterPro" id="IPR029068">
    <property type="entry name" value="Glyas_Bleomycin-R_OHBP_Dase"/>
</dbReference>
<reference evidence="2" key="2">
    <citation type="journal article" date="2021" name="Microbiol. Resour. Announc.">
        <title>Complete Genome Sequence of Polycladomyces abyssicola JIR-001T, Isolated from Hemipelagic Sediment in Deep Seawater.</title>
        <authorList>
            <person name="Tsubouchi T."/>
            <person name="Kaneko Y."/>
        </authorList>
    </citation>
    <scope>NUCLEOTIDE SEQUENCE</scope>
    <source>
        <strain evidence="2">JIR-001</strain>
    </source>
</reference>
<dbReference type="KEGG" id="pabs:JIR001_14510"/>
<dbReference type="AlphaFoldDB" id="A0A8D5UGB2"/>
<dbReference type="InterPro" id="IPR037523">
    <property type="entry name" value="VOC_core"/>
</dbReference>
<dbReference type="InterPro" id="IPR004360">
    <property type="entry name" value="Glyas_Fos-R_dOase_dom"/>
</dbReference>
<evidence type="ECO:0000259" key="1">
    <source>
        <dbReference type="PROSITE" id="PS51819"/>
    </source>
</evidence>
<dbReference type="CDD" id="cd06587">
    <property type="entry name" value="VOC"/>
    <property type="match status" value="1"/>
</dbReference>
<dbReference type="PANTHER" id="PTHR21366:SF22">
    <property type="entry name" value="VOC DOMAIN-CONTAINING PROTEIN"/>
    <property type="match status" value="1"/>
</dbReference>
<dbReference type="Gene3D" id="3.10.180.10">
    <property type="entry name" value="2,3-Dihydroxybiphenyl 1,2-Dioxygenase, domain 1"/>
    <property type="match status" value="1"/>
</dbReference>
<dbReference type="EMBL" id="AP024601">
    <property type="protein sequence ID" value="BCU81668.1"/>
    <property type="molecule type" value="Genomic_DNA"/>
</dbReference>
<dbReference type="PANTHER" id="PTHR21366">
    <property type="entry name" value="GLYOXALASE FAMILY PROTEIN"/>
    <property type="match status" value="1"/>
</dbReference>
<dbReference type="Pfam" id="PF00903">
    <property type="entry name" value="Glyoxalase"/>
    <property type="match status" value="1"/>
</dbReference>
<organism evidence="2 3">
    <name type="scientific">Polycladomyces abyssicola</name>
    <dbReference type="NCBI Taxonomy" id="1125966"/>
    <lineage>
        <taxon>Bacteria</taxon>
        <taxon>Bacillati</taxon>
        <taxon>Bacillota</taxon>
        <taxon>Bacilli</taxon>
        <taxon>Bacillales</taxon>
        <taxon>Thermoactinomycetaceae</taxon>
        <taxon>Polycladomyces</taxon>
    </lineage>
</organism>
<sequence length="186" mass="21785">MKLPVKGVSELVLEVADMDRAVHFWSEVLGFPVVDQWKWEPGVSGFQEEQFVSRRHPYVWATWLYVGGNTRLGLWLPRKWTPQERKIQHQPVTSWPSPELYDEGGKHVHFALYIEEKDFDRTFEQLQSLGIPVTIRQFEPEYRALYFKDPEGNVVEMYTRSMEQSYAPLDRALEGCLPTDYTTSKG</sequence>
<evidence type="ECO:0000313" key="3">
    <source>
        <dbReference type="Proteomes" id="UP000677436"/>
    </source>
</evidence>
<dbReference type="PROSITE" id="PS51819">
    <property type="entry name" value="VOC"/>
    <property type="match status" value="1"/>
</dbReference>
<name>A0A8D5UGB2_9BACL</name>
<keyword evidence="3" id="KW-1185">Reference proteome</keyword>
<dbReference type="RefSeq" id="WP_212774857.1">
    <property type="nucleotide sequence ID" value="NZ_AP024601.1"/>
</dbReference>
<evidence type="ECO:0000313" key="2">
    <source>
        <dbReference type="EMBL" id="BCU81668.1"/>
    </source>
</evidence>
<proteinExistence type="predicted"/>
<reference evidence="2" key="1">
    <citation type="journal article" date="2013" name="Int. J. Syst. Evol. Microbiol.">
        <title>Polycladomyces abyssicola gen. nov., sp. nov., a thermophilic filamentous bacterium isolated from hemipelagic sediment.</title>
        <authorList>
            <person name="Tsubouchi T."/>
            <person name="Shimane Y."/>
            <person name="Mori K."/>
            <person name="Usui K."/>
            <person name="Hiraki T."/>
            <person name="Tame A."/>
            <person name="Uematsu K."/>
            <person name="Maruyama T."/>
            <person name="Hatada Y."/>
        </authorList>
    </citation>
    <scope>NUCLEOTIDE SEQUENCE</scope>
    <source>
        <strain evidence="2">JIR-001</strain>
    </source>
</reference>
<feature type="domain" description="VOC" evidence="1">
    <location>
        <begin position="7"/>
        <end position="160"/>
    </location>
</feature>
<gene>
    <name evidence="2" type="ORF">JIR001_14510</name>
</gene>
<dbReference type="Proteomes" id="UP000677436">
    <property type="component" value="Chromosome"/>
</dbReference>
<accession>A0A8D5UGB2</accession>
<protein>
    <recommendedName>
        <fullName evidence="1">VOC domain-containing protein</fullName>
    </recommendedName>
</protein>
<dbReference type="InterPro" id="IPR050383">
    <property type="entry name" value="GlyoxalaseI/FosfomycinResist"/>
</dbReference>